<sequence length="50" mass="5198">MTPIVENGPKAETPFATHHERRTALVAVAIVAGFLAAIVLACAFAPTIPL</sequence>
<feature type="transmembrane region" description="Helical" evidence="1">
    <location>
        <begin position="24"/>
        <end position="48"/>
    </location>
</feature>
<comment type="caution">
    <text evidence="2">The sequence shown here is derived from an EMBL/GenBank/DDBJ whole genome shotgun (WGS) entry which is preliminary data.</text>
</comment>
<dbReference type="RefSeq" id="WP_012554495.1">
    <property type="nucleotide sequence ID" value="NZ_JABEQG010000078.1"/>
</dbReference>
<keyword evidence="1" id="KW-0472">Membrane</keyword>
<dbReference type="AlphaFoldDB" id="A0A7W4I8P3"/>
<evidence type="ECO:0000256" key="1">
    <source>
        <dbReference type="SAM" id="Phobius"/>
    </source>
</evidence>
<evidence type="ECO:0000313" key="3">
    <source>
        <dbReference type="Proteomes" id="UP000550787"/>
    </source>
</evidence>
<accession>A0A7W4I8P3</accession>
<gene>
    <name evidence="2" type="ORF">HLH33_19050</name>
</gene>
<protein>
    <submittedName>
        <fullName evidence="2">Uncharacterized protein</fullName>
    </submittedName>
</protein>
<keyword evidence="1" id="KW-0812">Transmembrane</keyword>
<proteinExistence type="predicted"/>
<organism evidence="2 3">
    <name type="scientific">Gluconacetobacter diazotrophicus</name>
    <name type="common">Acetobacter diazotrophicus</name>
    <dbReference type="NCBI Taxonomy" id="33996"/>
    <lineage>
        <taxon>Bacteria</taxon>
        <taxon>Pseudomonadati</taxon>
        <taxon>Pseudomonadota</taxon>
        <taxon>Alphaproteobacteria</taxon>
        <taxon>Acetobacterales</taxon>
        <taxon>Acetobacteraceae</taxon>
        <taxon>Gluconacetobacter</taxon>
    </lineage>
</organism>
<keyword evidence="1" id="KW-1133">Transmembrane helix</keyword>
<dbReference type="EMBL" id="JABEQG010000078">
    <property type="protein sequence ID" value="MBB2158361.1"/>
    <property type="molecule type" value="Genomic_DNA"/>
</dbReference>
<name>A0A7W4I8P3_GLUDI</name>
<dbReference type="Proteomes" id="UP000550787">
    <property type="component" value="Unassembled WGS sequence"/>
</dbReference>
<evidence type="ECO:0000313" key="2">
    <source>
        <dbReference type="EMBL" id="MBB2158361.1"/>
    </source>
</evidence>
<reference evidence="2 3" key="1">
    <citation type="submission" date="2020-04" db="EMBL/GenBank/DDBJ databases">
        <title>Description of novel Gluconacetobacter.</title>
        <authorList>
            <person name="Sombolestani A."/>
        </authorList>
    </citation>
    <scope>NUCLEOTIDE SEQUENCE [LARGE SCALE GENOMIC DNA]</scope>
    <source>
        <strain evidence="2 3">LMG 7603</strain>
    </source>
</reference>